<evidence type="ECO:0000313" key="1">
    <source>
        <dbReference type="EMBL" id="MEV0367515.1"/>
    </source>
</evidence>
<evidence type="ECO:0000313" key="2">
    <source>
        <dbReference type="Proteomes" id="UP001551658"/>
    </source>
</evidence>
<sequence length="243" mass="24333">MSTDIGLVTTDYQVGNRRWMRDVIGETPNVTLDIALFTQGNANEVQTVTITGGPTGGTFTLTYAGQTTAGIAYNAAASAVQSALVALSNIGTGDVTVTGSSGGPYTVTFSGALGNQNVAQMTASGASLTGGTTPGVSVATSTSGAAGHYPNGFIPSGTAIGRVTATGLFGPYDNSASDGRETFYGLTFADVTAVRANGSIATYVGTGAFVRGGVNQSKLPFQSGPGSVDANAKTDVPTIRYEA</sequence>
<comment type="caution">
    <text evidence="1">The sequence shown here is derived from an EMBL/GenBank/DDBJ whole genome shotgun (WGS) entry which is preliminary data.</text>
</comment>
<name>A0ABV3FIT6_9NOCA</name>
<dbReference type="InterPro" id="IPR004195">
    <property type="entry name" value="Head_decoration_D"/>
</dbReference>
<dbReference type="Proteomes" id="UP001551658">
    <property type="component" value="Unassembled WGS sequence"/>
</dbReference>
<protein>
    <submittedName>
        <fullName evidence="1">Head decoration protein</fullName>
    </submittedName>
</protein>
<gene>
    <name evidence="1" type="ORF">AB0H72_33000</name>
</gene>
<reference evidence="1 2" key="1">
    <citation type="submission" date="2024-06" db="EMBL/GenBank/DDBJ databases">
        <title>The Natural Products Discovery Center: Release of the First 8490 Sequenced Strains for Exploring Actinobacteria Biosynthetic Diversity.</title>
        <authorList>
            <person name="Kalkreuter E."/>
            <person name="Kautsar S.A."/>
            <person name="Yang D."/>
            <person name="Bader C.D."/>
            <person name="Teijaro C.N."/>
            <person name="Fluegel L."/>
            <person name="Davis C.M."/>
            <person name="Simpson J.R."/>
            <person name="Lauterbach L."/>
            <person name="Steele A.D."/>
            <person name="Gui C."/>
            <person name="Meng S."/>
            <person name="Li G."/>
            <person name="Viehrig K."/>
            <person name="Ye F."/>
            <person name="Su P."/>
            <person name="Kiefer A.F."/>
            <person name="Nichols A."/>
            <person name="Cepeda A.J."/>
            <person name="Yan W."/>
            <person name="Fan B."/>
            <person name="Jiang Y."/>
            <person name="Adhikari A."/>
            <person name="Zheng C.-J."/>
            <person name="Schuster L."/>
            <person name="Cowan T.M."/>
            <person name="Smanski M.J."/>
            <person name="Chevrette M.G."/>
            <person name="De Carvalho L.P.S."/>
            <person name="Shen B."/>
        </authorList>
    </citation>
    <scope>NUCLEOTIDE SEQUENCE [LARGE SCALE GENOMIC DNA]</scope>
    <source>
        <strain evidence="1 2">NPDC050671</strain>
    </source>
</reference>
<dbReference type="EMBL" id="JBFAIH010000031">
    <property type="protein sequence ID" value="MEV0367515.1"/>
    <property type="molecule type" value="Genomic_DNA"/>
</dbReference>
<dbReference type="RefSeq" id="WP_357987185.1">
    <property type="nucleotide sequence ID" value="NZ_JBFAIH010000031.1"/>
</dbReference>
<keyword evidence="2" id="KW-1185">Reference proteome</keyword>
<proteinExistence type="predicted"/>
<accession>A0ABV3FIT6</accession>
<organism evidence="1 2">
    <name type="scientific">Nocardia fusca</name>
    <dbReference type="NCBI Taxonomy" id="941183"/>
    <lineage>
        <taxon>Bacteria</taxon>
        <taxon>Bacillati</taxon>
        <taxon>Actinomycetota</taxon>
        <taxon>Actinomycetes</taxon>
        <taxon>Mycobacteriales</taxon>
        <taxon>Nocardiaceae</taxon>
        <taxon>Nocardia</taxon>
    </lineage>
</organism>
<dbReference type="Pfam" id="PF02924">
    <property type="entry name" value="HDPD"/>
    <property type="match status" value="1"/>
</dbReference>